<comment type="function">
    <text evidence="1">Neddylation of cullins play an essential role in the regulation of SCF-type complexes activity.</text>
</comment>
<feature type="domain" description="DCUN1" evidence="2">
    <location>
        <begin position="43"/>
        <end position="265"/>
    </location>
</feature>
<dbReference type="InterPro" id="IPR005176">
    <property type="entry name" value="PONY_dom"/>
</dbReference>
<gene>
    <name evidence="3" type="ORF">OE88DRAFT_1668415</name>
</gene>
<name>A0A5C3ML41_9AGAM</name>
<dbReference type="AlphaFoldDB" id="A0A5C3ML41"/>
<dbReference type="PROSITE" id="PS51229">
    <property type="entry name" value="DCUN1"/>
    <property type="match status" value="1"/>
</dbReference>
<dbReference type="PANTHER" id="PTHR12281">
    <property type="entry name" value="RP42 RELATED"/>
    <property type="match status" value="1"/>
</dbReference>
<dbReference type="PANTHER" id="PTHR12281:SF12">
    <property type="entry name" value="DEFECTIVE IN CULLIN NEDDYLATION PROTEIN"/>
    <property type="match status" value="1"/>
</dbReference>
<evidence type="ECO:0000259" key="2">
    <source>
        <dbReference type="PROSITE" id="PS51229"/>
    </source>
</evidence>
<dbReference type="GO" id="GO:0031624">
    <property type="term" value="F:ubiquitin conjugating enzyme binding"/>
    <property type="evidence" value="ECO:0007669"/>
    <property type="project" value="TreeGrafter"/>
</dbReference>
<dbReference type="STRING" id="5364.A0A5C3ML41"/>
<dbReference type="Gene3D" id="1.10.238.10">
    <property type="entry name" value="EF-hand"/>
    <property type="match status" value="1"/>
</dbReference>
<proteinExistence type="predicted"/>
<dbReference type="GO" id="GO:0097602">
    <property type="term" value="F:cullin family protein binding"/>
    <property type="evidence" value="ECO:0007669"/>
    <property type="project" value="TreeGrafter"/>
</dbReference>
<dbReference type="InterPro" id="IPR042460">
    <property type="entry name" value="DCN1-like_PONY"/>
</dbReference>
<reference evidence="3 4" key="1">
    <citation type="journal article" date="2019" name="Nat. Ecol. Evol.">
        <title>Megaphylogeny resolves global patterns of mushroom evolution.</title>
        <authorList>
            <person name="Varga T."/>
            <person name="Krizsan K."/>
            <person name="Foldi C."/>
            <person name="Dima B."/>
            <person name="Sanchez-Garcia M."/>
            <person name="Sanchez-Ramirez S."/>
            <person name="Szollosi G.J."/>
            <person name="Szarkandi J.G."/>
            <person name="Papp V."/>
            <person name="Albert L."/>
            <person name="Andreopoulos W."/>
            <person name="Angelini C."/>
            <person name="Antonin V."/>
            <person name="Barry K.W."/>
            <person name="Bougher N.L."/>
            <person name="Buchanan P."/>
            <person name="Buyck B."/>
            <person name="Bense V."/>
            <person name="Catcheside P."/>
            <person name="Chovatia M."/>
            <person name="Cooper J."/>
            <person name="Damon W."/>
            <person name="Desjardin D."/>
            <person name="Finy P."/>
            <person name="Geml J."/>
            <person name="Haridas S."/>
            <person name="Hughes K."/>
            <person name="Justo A."/>
            <person name="Karasinski D."/>
            <person name="Kautmanova I."/>
            <person name="Kiss B."/>
            <person name="Kocsube S."/>
            <person name="Kotiranta H."/>
            <person name="LaButti K.M."/>
            <person name="Lechner B.E."/>
            <person name="Liimatainen K."/>
            <person name="Lipzen A."/>
            <person name="Lukacs Z."/>
            <person name="Mihaltcheva S."/>
            <person name="Morgado L.N."/>
            <person name="Niskanen T."/>
            <person name="Noordeloos M.E."/>
            <person name="Ohm R.A."/>
            <person name="Ortiz-Santana B."/>
            <person name="Ovrebo C."/>
            <person name="Racz N."/>
            <person name="Riley R."/>
            <person name="Savchenko A."/>
            <person name="Shiryaev A."/>
            <person name="Soop K."/>
            <person name="Spirin V."/>
            <person name="Szebenyi C."/>
            <person name="Tomsovsky M."/>
            <person name="Tulloss R.E."/>
            <person name="Uehling J."/>
            <person name="Grigoriev I.V."/>
            <person name="Vagvolgyi C."/>
            <person name="Papp T."/>
            <person name="Martin F.M."/>
            <person name="Miettinen O."/>
            <person name="Hibbett D.S."/>
            <person name="Nagy L.G."/>
        </authorList>
    </citation>
    <scope>NUCLEOTIDE SEQUENCE [LARGE SCALE GENOMIC DNA]</scope>
    <source>
        <strain evidence="3 4">OMC1185</strain>
    </source>
</reference>
<dbReference type="FunFam" id="1.10.238.200:FF:000003">
    <property type="entry name" value="DCN1-like protein 3"/>
    <property type="match status" value="1"/>
</dbReference>
<dbReference type="EMBL" id="ML213534">
    <property type="protein sequence ID" value="TFK46010.1"/>
    <property type="molecule type" value="Genomic_DNA"/>
</dbReference>
<dbReference type="Pfam" id="PF03556">
    <property type="entry name" value="Cullin_binding"/>
    <property type="match status" value="1"/>
</dbReference>
<evidence type="ECO:0000313" key="4">
    <source>
        <dbReference type="Proteomes" id="UP000305948"/>
    </source>
</evidence>
<protein>
    <recommendedName>
        <fullName evidence="1">Defective in cullin neddylation protein</fullName>
    </recommendedName>
</protein>
<dbReference type="OrthoDB" id="27198at2759"/>
<dbReference type="Gene3D" id="1.10.238.200">
    <property type="entry name" value="Cullin, PONY binding domain"/>
    <property type="match status" value="1"/>
</dbReference>
<dbReference type="GO" id="GO:0000151">
    <property type="term" value="C:ubiquitin ligase complex"/>
    <property type="evidence" value="ECO:0007669"/>
    <property type="project" value="TreeGrafter"/>
</dbReference>
<dbReference type="GO" id="GO:0045116">
    <property type="term" value="P:protein neddylation"/>
    <property type="evidence" value="ECO:0007669"/>
    <property type="project" value="TreeGrafter"/>
</dbReference>
<evidence type="ECO:0000256" key="1">
    <source>
        <dbReference type="RuleBase" id="RU410713"/>
    </source>
</evidence>
<dbReference type="GO" id="GO:0005886">
    <property type="term" value="C:plasma membrane"/>
    <property type="evidence" value="ECO:0007669"/>
    <property type="project" value="UniProtKB-ARBA"/>
</dbReference>
<keyword evidence="4" id="KW-1185">Reference proteome</keyword>
<sequence>MRLSSLLCCVSNRNTHHSEDEASSKSQTKKHAVSTSASSDAAYAPKAAADLFAKYADPDDAEVIGPEGFETLCTDAGVQMDGAQPLILAWQLDAQEIAKIRREEWMKGTGALRISSLKILALALKELEDLLIFDKPPIPDHTQLSSSKKTGGPYNRDRYIGYAVDKKATFGAMYQFCFGLAKTEGSRNIDMEMASAFWSVLVVPKYPIMTEILDFIKTRGTYKAVNKDLWHMTLDFCETVNPNLDNYEAEGAWPTLLDEFVSWKKGKQGDEGGHTDGEE</sequence>
<organism evidence="3 4">
    <name type="scientific">Heliocybe sulcata</name>
    <dbReference type="NCBI Taxonomy" id="5364"/>
    <lineage>
        <taxon>Eukaryota</taxon>
        <taxon>Fungi</taxon>
        <taxon>Dikarya</taxon>
        <taxon>Basidiomycota</taxon>
        <taxon>Agaricomycotina</taxon>
        <taxon>Agaricomycetes</taxon>
        <taxon>Gloeophyllales</taxon>
        <taxon>Gloeophyllaceae</taxon>
        <taxon>Heliocybe</taxon>
    </lineage>
</organism>
<dbReference type="GO" id="GO:0032182">
    <property type="term" value="F:ubiquitin-like protein binding"/>
    <property type="evidence" value="ECO:0007669"/>
    <property type="project" value="TreeGrafter"/>
</dbReference>
<dbReference type="InterPro" id="IPR014764">
    <property type="entry name" value="DCN-prot"/>
</dbReference>
<accession>A0A5C3ML41</accession>
<evidence type="ECO:0000313" key="3">
    <source>
        <dbReference type="EMBL" id="TFK46010.1"/>
    </source>
</evidence>
<dbReference type="Proteomes" id="UP000305948">
    <property type="component" value="Unassembled WGS sequence"/>
</dbReference>